<reference evidence="2" key="1">
    <citation type="submission" date="2021-05" db="EMBL/GenBank/DDBJ databases">
        <authorList>
            <person name="Alioto T."/>
            <person name="Alioto T."/>
            <person name="Gomez Garrido J."/>
        </authorList>
    </citation>
    <scope>NUCLEOTIDE SEQUENCE</scope>
</reference>
<protein>
    <submittedName>
        <fullName evidence="2">Uncharacterized protein</fullName>
    </submittedName>
</protein>
<organism evidence="2">
    <name type="scientific">Cacopsylla melanoneura</name>
    <dbReference type="NCBI Taxonomy" id="428564"/>
    <lineage>
        <taxon>Eukaryota</taxon>
        <taxon>Metazoa</taxon>
        <taxon>Ecdysozoa</taxon>
        <taxon>Arthropoda</taxon>
        <taxon>Hexapoda</taxon>
        <taxon>Insecta</taxon>
        <taxon>Pterygota</taxon>
        <taxon>Neoptera</taxon>
        <taxon>Paraneoptera</taxon>
        <taxon>Hemiptera</taxon>
        <taxon>Sternorrhyncha</taxon>
        <taxon>Psylloidea</taxon>
        <taxon>Psyllidae</taxon>
        <taxon>Psyllinae</taxon>
        <taxon>Cacopsylla</taxon>
    </lineage>
</organism>
<evidence type="ECO:0000313" key="2">
    <source>
        <dbReference type="EMBL" id="CAG6782598.1"/>
    </source>
</evidence>
<proteinExistence type="predicted"/>
<feature type="transmembrane region" description="Helical" evidence="1">
    <location>
        <begin position="36"/>
        <end position="54"/>
    </location>
</feature>
<sequence>MFIETNRITECLWSHFSLIYLLQCDHRQHFESHSKALTNLLIILLLMYTWVVFTLKTKLLEGFKEIRWICFIIAFINFIWVSLICHLLLNTLVGYSDRILLDPQTLEF</sequence>
<accession>A0A8D9BCA6</accession>
<keyword evidence="1" id="KW-1133">Transmembrane helix</keyword>
<keyword evidence="1" id="KW-0812">Transmembrane</keyword>
<feature type="transmembrane region" description="Helical" evidence="1">
    <location>
        <begin position="66"/>
        <end position="89"/>
    </location>
</feature>
<keyword evidence="1" id="KW-0472">Membrane</keyword>
<name>A0A8D9BCA6_9HEMI</name>
<evidence type="ECO:0000256" key="1">
    <source>
        <dbReference type="SAM" id="Phobius"/>
    </source>
</evidence>
<dbReference type="EMBL" id="HBUF01628256">
    <property type="protein sequence ID" value="CAG6782598.1"/>
    <property type="molecule type" value="Transcribed_RNA"/>
</dbReference>
<dbReference type="AlphaFoldDB" id="A0A8D9BCA6"/>